<keyword evidence="2" id="KW-1185">Reference proteome</keyword>
<comment type="caution">
    <text evidence="1">The sequence shown here is derived from an EMBL/GenBank/DDBJ whole genome shotgun (WGS) entry which is preliminary data.</text>
</comment>
<gene>
    <name evidence="1" type="ORF">ATL42_1687</name>
</gene>
<accession>A0A2A9E615</accession>
<evidence type="ECO:0000313" key="2">
    <source>
        <dbReference type="Proteomes" id="UP000225548"/>
    </source>
</evidence>
<name>A0A2A9E615_9MICO</name>
<dbReference type="AlphaFoldDB" id="A0A2A9E615"/>
<reference evidence="1 2" key="1">
    <citation type="submission" date="2017-10" db="EMBL/GenBank/DDBJ databases">
        <title>Sequencing the genomes of 1000 actinobacteria strains.</title>
        <authorList>
            <person name="Klenk H.-P."/>
        </authorList>
    </citation>
    <scope>NUCLEOTIDE SEQUENCE [LARGE SCALE GENOMIC DNA]</scope>
    <source>
        <strain evidence="1 2">DSM 18966</strain>
    </source>
</reference>
<dbReference type="EMBL" id="PDJG01000001">
    <property type="protein sequence ID" value="PFG33795.1"/>
    <property type="molecule type" value="Genomic_DNA"/>
</dbReference>
<organism evidence="1 2">
    <name type="scientific">Sanguibacter antarcticus</name>
    <dbReference type="NCBI Taxonomy" id="372484"/>
    <lineage>
        <taxon>Bacteria</taxon>
        <taxon>Bacillati</taxon>
        <taxon>Actinomycetota</taxon>
        <taxon>Actinomycetes</taxon>
        <taxon>Micrococcales</taxon>
        <taxon>Sanguibacteraceae</taxon>
        <taxon>Sanguibacter</taxon>
    </lineage>
</organism>
<evidence type="ECO:0000313" key="1">
    <source>
        <dbReference type="EMBL" id="PFG33795.1"/>
    </source>
</evidence>
<sequence length="90" mass="9093">MLSVLPEARDVEFARAALRVLAGAAHPGADAHTPVTLTLSESGEEVIVPNIVLDPLGGALANVAKGDGDGFTLVPANLGLSWRGGLIPVS</sequence>
<dbReference type="Proteomes" id="UP000225548">
    <property type="component" value="Unassembled WGS sequence"/>
</dbReference>
<proteinExistence type="predicted"/>
<protein>
    <submittedName>
        <fullName evidence="1">Uncharacterized protein</fullName>
    </submittedName>
</protein>
<dbReference type="RefSeq" id="WP_098454947.1">
    <property type="nucleotide sequence ID" value="NZ_PDJG01000001.1"/>
</dbReference>